<evidence type="ECO:0000256" key="1">
    <source>
        <dbReference type="ARBA" id="ARBA00022676"/>
    </source>
</evidence>
<dbReference type="GO" id="GO:0016757">
    <property type="term" value="F:glycosyltransferase activity"/>
    <property type="evidence" value="ECO:0007669"/>
    <property type="project" value="UniProtKB-KW"/>
</dbReference>
<dbReference type="SUPFAM" id="SSF53448">
    <property type="entry name" value="Nucleotide-diphospho-sugar transferases"/>
    <property type="match status" value="1"/>
</dbReference>
<dbReference type="PANTHER" id="PTHR13778">
    <property type="entry name" value="GLYCOSYLTRANSFERASE 8 DOMAIN-CONTAINING PROTEIN"/>
    <property type="match status" value="1"/>
</dbReference>
<dbReference type="RefSeq" id="WP_075442338.1">
    <property type="nucleotide sequence ID" value="NZ_FOQK01000004.1"/>
</dbReference>
<accession>A0A1I3CN80</accession>
<keyword evidence="2 4" id="KW-0808">Transferase</keyword>
<dbReference type="EMBL" id="FOQK01000004">
    <property type="protein sequence ID" value="SFH76030.1"/>
    <property type="molecule type" value="Genomic_DNA"/>
</dbReference>
<dbReference type="Pfam" id="PF01501">
    <property type="entry name" value="Glyco_transf_8"/>
    <property type="match status" value="1"/>
</dbReference>
<protein>
    <submittedName>
        <fullName evidence="4">Glycosyl transferase family 8</fullName>
    </submittedName>
</protein>
<name>A0A1I3CN80_SELRU</name>
<dbReference type="Proteomes" id="UP000183639">
    <property type="component" value="Unassembled WGS sequence"/>
</dbReference>
<dbReference type="OrthoDB" id="9798746at2"/>
<dbReference type="AlphaFoldDB" id="A0A1I3CN80"/>
<proteinExistence type="predicted"/>
<keyword evidence="3" id="KW-0479">Metal-binding</keyword>
<dbReference type="InterPro" id="IPR002495">
    <property type="entry name" value="Glyco_trans_8"/>
</dbReference>
<keyword evidence="1" id="KW-0328">Glycosyltransferase</keyword>
<organism evidence="4 5">
    <name type="scientific">Selenomonas ruminantium</name>
    <dbReference type="NCBI Taxonomy" id="971"/>
    <lineage>
        <taxon>Bacteria</taxon>
        <taxon>Bacillati</taxon>
        <taxon>Bacillota</taxon>
        <taxon>Negativicutes</taxon>
        <taxon>Selenomonadales</taxon>
        <taxon>Selenomonadaceae</taxon>
        <taxon>Selenomonas</taxon>
    </lineage>
</organism>
<evidence type="ECO:0000313" key="5">
    <source>
        <dbReference type="Proteomes" id="UP000183639"/>
    </source>
</evidence>
<dbReference type="InterPro" id="IPR029044">
    <property type="entry name" value="Nucleotide-diphossugar_trans"/>
</dbReference>
<evidence type="ECO:0000256" key="3">
    <source>
        <dbReference type="ARBA" id="ARBA00022723"/>
    </source>
</evidence>
<gene>
    <name evidence="4" type="ORF">SAMN04487861_10435</name>
</gene>
<dbReference type="GO" id="GO:0046872">
    <property type="term" value="F:metal ion binding"/>
    <property type="evidence" value="ECO:0007669"/>
    <property type="project" value="UniProtKB-KW"/>
</dbReference>
<sequence length="408" mass="47096">MIDVCYAIADEKGTYSKFLGTSLWSLCQQHAAKDLHIHILHDGTLREKEKQRFRQAAMHFGQQLSFYNVEVLAAAELDYLRQELPQAGVSRYTYAAFYRLLAARLLPPAVSRFIYFDADTVIHMDIAGLWQESLEDYPLAAVAEYDEAGDPADNPMVAAGWLDGRDYFNSGVLLVDREKFLAQGDILRAGIKRLKQLEGFVFYDQDILNAYFANGYKHLNIAYNAFVPALQFRKIQQLVPAVYHYDAGSLGLREDDVYDRLFYTVFSQTPWCDEDFLYRCFAQMERQHDIDLELARQVFSVASQRQRIFCANEASQKAIQELFNLGGKDRYLTMRSDMDWAGRLCQYERVSPAGRRLYILFSGQYEKIKQELLAAGWQEGQDFMDGWLLLPEKYSGHLFRSPALIRNL</sequence>
<dbReference type="InterPro" id="IPR050748">
    <property type="entry name" value="Glycosyltrans_8_dom-fam"/>
</dbReference>
<dbReference type="Gene3D" id="3.90.550.10">
    <property type="entry name" value="Spore Coat Polysaccharide Biosynthesis Protein SpsA, Chain A"/>
    <property type="match status" value="1"/>
</dbReference>
<reference evidence="4 5" key="1">
    <citation type="submission" date="2016-10" db="EMBL/GenBank/DDBJ databases">
        <authorList>
            <person name="de Groot N.N."/>
        </authorList>
    </citation>
    <scope>NUCLEOTIDE SEQUENCE [LARGE SCALE GENOMIC DNA]</scope>
    <source>
        <strain evidence="4 5">Z108</strain>
    </source>
</reference>
<evidence type="ECO:0000256" key="2">
    <source>
        <dbReference type="ARBA" id="ARBA00022679"/>
    </source>
</evidence>
<dbReference type="PANTHER" id="PTHR13778:SF47">
    <property type="entry name" value="LIPOPOLYSACCHARIDE 1,3-GALACTOSYLTRANSFERASE"/>
    <property type="match status" value="1"/>
</dbReference>
<evidence type="ECO:0000313" key="4">
    <source>
        <dbReference type="EMBL" id="SFH76030.1"/>
    </source>
</evidence>